<dbReference type="Gene3D" id="3.40.630.30">
    <property type="match status" value="1"/>
</dbReference>
<dbReference type="InterPro" id="IPR016181">
    <property type="entry name" value="Acyl_CoA_acyltransferase"/>
</dbReference>
<feature type="domain" description="N-acetyltransferase" evidence="1">
    <location>
        <begin position="4"/>
        <end position="168"/>
    </location>
</feature>
<name>A0A0H5RP64_9MYCO</name>
<dbReference type="Pfam" id="PF13420">
    <property type="entry name" value="Acetyltransf_4"/>
    <property type="match status" value="1"/>
</dbReference>
<sequence length="171" mass="18700">MTDVVVRPTSPDDLDAISAIYAHHVETGVATFELIPPHRQEWERRLATARERELPFLTAVLDGEIVGYAYCAPWKLRPAYRHTVENSIYLTPQCAGRGTGTLLLEGLLDGCAAAGIREVIAVVVDTDEAAASLALHRKHGFAEAGRLRAVGYKHGRWLDTVLLQCSLPVSS</sequence>
<dbReference type="AlphaFoldDB" id="A0A0H5RP64"/>
<dbReference type="PANTHER" id="PTHR43072">
    <property type="entry name" value="N-ACETYLTRANSFERASE"/>
    <property type="match status" value="1"/>
</dbReference>
<organism evidence="2 3">
    <name type="scientific">Mycolicibacterium neworleansense</name>
    <dbReference type="NCBI Taxonomy" id="146018"/>
    <lineage>
        <taxon>Bacteria</taxon>
        <taxon>Bacillati</taxon>
        <taxon>Actinomycetota</taxon>
        <taxon>Actinomycetes</taxon>
        <taxon>Mycobacteriales</taxon>
        <taxon>Mycobacteriaceae</taxon>
        <taxon>Mycolicibacterium</taxon>
    </lineage>
</organism>
<accession>A0A0H5RP64</accession>
<dbReference type="RefSeq" id="WP_090514303.1">
    <property type="nucleotide sequence ID" value="NZ_CWKH01000001.1"/>
</dbReference>
<reference evidence="3" key="1">
    <citation type="submission" date="2015-07" db="EMBL/GenBank/DDBJ databases">
        <authorList>
            <person name="Urmite Genomes"/>
        </authorList>
    </citation>
    <scope>NUCLEOTIDE SEQUENCE [LARGE SCALE GENOMIC DNA]</scope>
    <source>
        <strain evidence="3">type strain: ATCC 49404</strain>
    </source>
</reference>
<keyword evidence="2" id="KW-0808">Transferase</keyword>
<dbReference type="GO" id="GO:0016747">
    <property type="term" value="F:acyltransferase activity, transferring groups other than amino-acyl groups"/>
    <property type="evidence" value="ECO:0007669"/>
    <property type="project" value="InterPro"/>
</dbReference>
<keyword evidence="3" id="KW-1185">Reference proteome</keyword>
<dbReference type="STRING" id="146018.BN2156_02606"/>
<dbReference type="Proteomes" id="UP000199147">
    <property type="component" value="Unassembled WGS sequence"/>
</dbReference>
<dbReference type="InterPro" id="IPR000182">
    <property type="entry name" value="GNAT_dom"/>
</dbReference>
<dbReference type="PANTHER" id="PTHR43072:SF8">
    <property type="entry name" value="ACYLTRANSFERASE FABY-RELATED"/>
    <property type="match status" value="1"/>
</dbReference>
<dbReference type="EMBL" id="CWKH01000001">
    <property type="protein sequence ID" value="CRZ15743.1"/>
    <property type="molecule type" value="Genomic_DNA"/>
</dbReference>
<proteinExistence type="predicted"/>
<evidence type="ECO:0000313" key="2">
    <source>
        <dbReference type="EMBL" id="CRZ15743.1"/>
    </source>
</evidence>
<evidence type="ECO:0000313" key="3">
    <source>
        <dbReference type="Proteomes" id="UP000199147"/>
    </source>
</evidence>
<dbReference type="OrthoDB" id="3173333at2"/>
<protein>
    <submittedName>
        <fullName evidence="2">Phosphinothricin N-acetyltransferase</fullName>
    </submittedName>
</protein>
<dbReference type="SUPFAM" id="SSF55729">
    <property type="entry name" value="Acyl-CoA N-acyltransferases (Nat)"/>
    <property type="match status" value="1"/>
</dbReference>
<evidence type="ECO:0000259" key="1">
    <source>
        <dbReference type="PROSITE" id="PS51186"/>
    </source>
</evidence>
<gene>
    <name evidence="2" type="ORF">BN2156_02606</name>
</gene>
<dbReference type="PROSITE" id="PS51186">
    <property type="entry name" value="GNAT"/>
    <property type="match status" value="1"/>
</dbReference>